<dbReference type="Proteomes" id="UP000823631">
    <property type="component" value="Unassembled WGS sequence"/>
</dbReference>
<evidence type="ECO:0000313" key="2">
    <source>
        <dbReference type="EMBL" id="MBO8416708.1"/>
    </source>
</evidence>
<dbReference type="InterPro" id="IPR011009">
    <property type="entry name" value="Kinase-like_dom_sf"/>
</dbReference>
<sequence>MGGYIAVDSPPDTQKNAEFVDVSRRLRQVGLRVPHIFACDLDKGFMLLEDLGNLLFASRALGSEQPRFYDKAAALLPSLVKADSQGLPPFDRDFILMELGICSEWYLGKKLRLTLSAQEQELIAKSFNLLADLITAQPQAAMHRDFHCRNLMVLQDESLAVIDYQDMVRGPLTYDLASLLFDCYRVLPQDIVDSLTEITWRRFAALGLLSAGENAETVVSLSEFTRMVRVVSLQRHIKVLGIFSRLSLRDGRDGYLADLPRVFDYVIAECAALPEFKDLGEFFKNRAALSSAASCAASEGR</sequence>
<dbReference type="InterPro" id="IPR002575">
    <property type="entry name" value="Aminoglycoside_PTrfase"/>
</dbReference>
<gene>
    <name evidence="2" type="ORF">IAB19_10040</name>
</gene>
<comment type="caution">
    <text evidence="2">The sequence shown here is derived from an EMBL/GenBank/DDBJ whole genome shotgun (WGS) entry which is preliminary data.</text>
</comment>
<evidence type="ECO:0000259" key="1">
    <source>
        <dbReference type="Pfam" id="PF01636"/>
    </source>
</evidence>
<name>A0A9D9GTN2_9GAMM</name>
<dbReference type="Gene3D" id="3.90.1200.10">
    <property type="match status" value="1"/>
</dbReference>
<protein>
    <submittedName>
        <fullName evidence="2">Phosphotransferase</fullName>
    </submittedName>
</protein>
<evidence type="ECO:0000313" key="3">
    <source>
        <dbReference type="Proteomes" id="UP000823631"/>
    </source>
</evidence>
<dbReference type="EMBL" id="JADINH010000197">
    <property type="protein sequence ID" value="MBO8416708.1"/>
    <property type="molecule type" value="Genomic_DNA"/>
</dbReference>
<accession>A0A9D9GTN2</accession>
<organism evidence="2 3">
    <name type="scientific">Candidatus Avisuccinivibrio stercorigallinarum</name>
    <dbReference type="NCBI Taxonomy" id="2840704"/>
    <lineage>
        <taxon>Bacteria</taxon>
        <taxon>Pseudomonadati</taxon>
        <taxon>Pseudomonadota</taxon>
        <taxon>Gammaproteobacteria</taxon>
        <taxon>Aeromonadales</taxon>
        <taxon>Succinivibrionaceae</taxon>
        <taxon>Succinivibrionaceae incertae sedis</taxon>
        <taxon>Candidatus Avisuccinivibrio</taxon>
    </lineage>
</organism>
<dbReference type="SUPFAM" id="SSF56112">
    <property type="entry name" value="Protein kinase-like (PK-like)"/>
    <property type="match status" value="1"/>
</dbReference>
<reference evidence="2" key="2">
    <citation type="journal article" date="2021" name="PeerJ">
        <title>Extensive microbial diversity within the chicken gut microbiome revealed by metagenomics and culture.</title>
        <authorList>
            <person name="Gilroy R."/>
            <person name="Ravi A."/>
            <person name="Getino M."/>
            <person name="Pursley I."/>
            <person name="Horton D.L."/>
            <person name="Alikhan N.F."/>
            <person name="Baker D."/>
            <person name="Gharbi K."/>
            <person name="Hall N."/>
            <person name="Watson M."/>
            <person name="Adriaenssens E.M."/>
            <person name="Foster-Nyarko E."/>
            <person name="Jarju S."/>
            <person name="Secka A."/>
            <person name="Antonio M."/>
            <person name="Oren A."/>
            <person name="Chaudhuri R.R."/>
            <person name="La Ragione R."/>
            <person name="Hildebrand F."/>
            <person name="Pallen M.J."/>
        </authorList>
    </citation>
    <scope>NUCLEOTIDE SEQUENCE</scope>
    <source>
        <strain evidence="2">17213</strain>
    </source>
</reference>
<feature type="domain" description="Aminoglycoside phosphotransferase" evidence="1">
    <location>
        <begin position="4"/>
        <end position="185"/>
    </location>
</feature>
<dbReference type="AlphaFoldDB" id="A0A9D9GTN2"/>
<proteinExistence type="predicted"/>
<dbReference type="Gene3D" id="3.30.200.20">
    <property type="entry name" value="Phosphorylase Kinase, domain 1"/>
    <property type="match status" value="1"/>
</dbReference>
<dbReference type="Pfam" id="PF01636">
    <property type="entry name" value="APH"/>
    <property type="match status" value="1"/>
</dbReference>
<reference evidence="2" key="1">
    <citation type="submission" date="2020-10" db="EMBL/GenBank/DDBJ databases">
        <authorList>
            <person name="Gilroy R."/>
        </authorList>
    </citation>
    <scope>NUCLEOTIDE SEQUENCE</scope>
    <source>
        <strain evidence="2">17213</strain>
    </source>
</reference>